<proteinExistence type="predicted"/>
<comment type="caution">
    <text evidence="6">The sequence shown here is derived from an EMBL/GenBank/DDBJ whole genome shotgun (WGS) entry which is preliminary data.</text>
</comment>
<evidence type="ECO:0000259" key="5">
    <source>
        <dbReference type="PROSITE" id="PS01124"/>
    </source>
</evidence>
<protein>
    <submittedName>
        <fullName evidence="6">Helix-turn-helix transcriptional regulator</fullName>
    </submittedName>
</protein>
<dbReference type="AlphaFoldDB" id="A0A9D1FSK0"/>
<dbReference type="EMBL" id="DVJM01000140">
    <property type="protein sequence ID" value="HIS79099.1"/>
    <property type="molecule type" value="Genomic_DNA"/>
</dbReference>
<dbReference type="SUPFAM" id="SSF51215">
    <property type="entry name" value="Regulatory protein AraC"/>
    <property type="match status" value="1"/>
</dbReference>
<feature type="compositionally biased region" description="Basic and acidic residues" evidence="4">
    <location>
        <begin position="300"/>
        <end position="311"/>
    </location>
</feature>
<dbReference type="Pfam" id="PF12833">
    <property type="entry name" value="HTH_18"/>
    <property type="match status" value="1"/>
</dbReference>
<feature type="region of interest" description="Disordered" evidence="4">
    <location>
        <begin position="297"/>
        <end position="320"/>
    </location>
</feature>
<evidence type="ECO:0000256" key="4">
    <source>
        <dbReference type="SAM" id="MobiDB-lite"/>
    </source>
</evidence>
<dbReference type="Proteomes" id="UP000824141">
    <property type="component" value="Unassembled WGS sequence"/>
</dbReference>
<organism evidence="6 7">
    <name type="scientific">Candidatus Caccousia stercoris</name>
    <dbReference type="NCBI Taxonomy" id="2840723"/>
    <lineage>
        <taxon>Bacteria</taxon>
        <taxon>Bacillati</taxon>
        <taxon>Bacillota</taxon>
        <taxon>Clostridia</taxon>
        <taxon>Eubacteriales</taxon>
        <taxon>Oscillospiraceae</taxon>
        <taxon>Oscillospiraceae incertae sedis</taxon>
        <taxon>Candidatus Caccousia</taxon>
    </lineage>
</organism>
<dbReference type="Pfam" id="PF02311">
    <property type="entry name" value="AraC_binding"/>
    <property type="match status" value="1"/>
</dbReference>
<reference evidence="6" key="1">
    <citation type="submission" date="2020-10" db="EMBL/GenBank/DDBJ databases">
        <authorList>
            <person name="Gilroy R."/>
        </authorList>
    </citation>
    <scope>NUCLEOTIDE SEQUENCE</scope>
    <source>
        <strain evidence="6">6086</strain>
    </source>
</reference>
<keyword evidence="1" id="KW-0805">Transcription regulation</keyword>
<evidence type="ECO:0000313" key="6">
    <source>
        <dbReference type="EMBL" id="HIS79099.1"/>
    </source>
</evidence>
<dbReference type="PROSITE" id="PS01124">
    <property type="entry name" value="HTH_ARAC_FAMILY_2"/>
    <property type="match status" value="1"/>
</dbReference>
<dbReference type="InterPro" id="IPR037923">
    <property type="entry name" value="HTH-like"/>
</dbReference>
<dbReference type="SMART" id="SM00342">
    <property type="entry name" value="HTH_ARAC"/>
    <property type="match status" value="1"/>
</dbReference>
<dbReference type="PANTHER" id="PTHR46796">
    <property type="entry name" value="HTH-TYPE TRANSCRIPTIONAL ACTIVATOR RHAS-RELATED"/>
    <property type="match status" value="1"/>
</dbReference>
<reference evidence="6" key="2">
    <citation type="journal article" date="2021" name="PeerJ">
        <title>Extensive microbial diversity within the chicken gut microbiome revealed by metagenomics and culture.</title>
        <authorList>
            <person name="Gilroy R."/>
            <person name="Ravi A."/>
            <person name="Getino M."/>
            <person name="Pursley I."/>
            <person name="Horton D.L."/>
            <person name="Alikhan N.F."/>
            <person name="Baker D."/>
            <person name="Gharbi K."/>
            <person name="Hall N."/>
            <person name="Watson M."/>
            <person name="Adriaenssens E.M."/>
            <person name="Foster-Nyarko E."/>
            <person name="Jarju S."/>
            <person name="Secka A."/>
            <person name="Antonio M."/>
            <person name="Oren A."/>
            <person name="Chaudhuri R.R."/>
            <person name="La Ragione R."/>
            <person name="Hildebrand F."/>
            <person name="Pallen M.J."/>
        </authorList>
    </citation>
    <scope>NUCLEOTIDE SEQUENCE</scope>
    <source>
        <strain evidence="6">6086</strain>
    </source>
</reference>
<dbReference type="InterPro" id="IPR050204">
    <property type="entry name" value="AraC_XylS_family_regulators"/>
</dbReference>
<dbReference type="InterPro" id="IPR003313">
    <property type="entry name" value="AraC-bd"/>
</dbReference>
<feature type="domain" description="HTH araC/xylS-type" evidence="5">
    <location>
        <begin position="202"/>
        <end position="301"/>
    </location>
</feature>
<dbReference type="InterPro" id="IPR018060">
    <property type="entry name" value="HTH_AraC"/>
</dbReference>
<dbReference type="InterPro" id="IPR009057">
    <property type="entry name" value="Homeodomain-like_sf"/>
</dbReference>
<evidence type="ECO:0000256" key="3">
    <source>
        <dbReference type="ARBA" id="ARBA00023163"/>
    </source>
</evidence>
<evidence type="ECO:0000256" key="2">
    <source>
        <dbReference type="ARBA" id="ARBA00023125"/>
    </source>
</evidence>
<keyword evidence="3" id="KW-0804">Transcription</keyword>
<dbReference type="SUPFAM" id="SSF46689">
    <property type="entry name" value="Homeodomain-like"/>
    <property type="match status" value="1"/>
</dbReference>
<keyword evidence="2" id="KW-0238">DNA-binding</keyword>
<evidence type="ECO:0000256" key="1">
    <source>
        <dbReference type="ARBA" id="ARBA00023015"/>
    </source>
</evidence>
<gene>
    <name evidence="6" type="ORF">IAD03_06985</name>
</gene>
<evidence type="ECO:0000313" key="7">
    <source>
        <dbReference type="Proteomes" id="UP000824141"/>
    </source>
</evidence>
<dbReference type="GO" id="GO:0043565">
    <property type="term" value="F:sequence-specific DNA binding"/>
    <property type="evidence" value="ECO:0007669"/>
    <property type="project" value="InterPro"/>
</dbReference>
<accession>A0A9D1FSK0</accession>
<sequence>MSENRTEAEREFGSYEEIGMPDHLVPVKIVPRRMDLHSVGCSFHWHEALEFYCVEQGGVLLLCGGRREWIRAGETGFVNWCRPHRGMAFLADTRYHIVQIGPELFSGETLLLPGQEEPCGYLSLLLSFGERAPVLLPTFPDLAASLRELIRLYYEPGPAVRLEEKAAVLHTLAALAKLLIASPGRGESPQGSGDRVSLEHVRSLLLFLSENYADLERVSLPALSRRFGLSTPYLCRIFRRCTGMSIVSHLQELRCTRAAAFILSGTPLREAAERAGFQDYNYFSRVFRQRMGISPLALKKPPETGGSEKARGRGNVVRQR</sequence>
<name>A0A9D1FSK0_9FIRM</name>
<dbReference type="GO" id="GO:0003700">
    <property type="term" value="F:DNA-binding transcription factor activity"/>
    <property type="evidence" value="ECO:0007669"/>
    <property type="project" value="InterPro"/>
</dbReference>
<dbReference type="Gene3D" id="1.10.10.60">
    <property type="entry name" value="Homeodomain-like"/>
    <property type="match status" value="2"/>
</dbReference>